<reference evidence="3" key="1">
    <citation type="submission" date="2021-01" db="EMBL/GenBank/DDBJ databases">
        <authorList>
            <person name="Corre E."/>
            <person name="Pelletier E."/>
            <person name="Niang G."/>
            <person name="Scheremetjew M."/>
            <person name="Finn R."/>
            <person name="Kale V."/>
            <person name="Holt S."/>
            <person name="Cochrane G."/>
            <person name="Meng A."/>
            <person name="Brown T."/>
            <person name="Cohen L."/>
        </authorList>
    </citation>
    <scope>NUCLEOTIDE SEQUENCE</scope>
    <source>
        <strain evidence="3">MM31A-1</strain>
    </source>
</reference>
<dbReference type="SUPFAM" id="SSF56219">
    <property type="entry name" value="DNase I-like"/>
    <property type="match status" value="1"/>
</dbReference>
<gene>
    <name evidence="3" type="ORF">CDEB00056_LOCUS14587</name>
</gene>
<feature type="region of interest" description="Disordered" evidence="1">
    <location>
        <begin position="171"/>
        <end position="191"/>
    </location>
</feature>
<feature type="compositionally biased region" description="Polar residues" evidence="1">
    <location>
        <begin position="517"/>
        <end position="529"/>
    </location>
</feature>
<dbReference type="InterPro" id="IPR050410">
    <property type="entry name" value="CCR4/nocturin_mRNA_transcr"/>
</dbReference>
<evidence type="ECO:0000313" key="3">
    <source>
        <dbReference type="EMBL" id="CAE0469734.1"/>
    </source>
</evidence>
<proteinExistence type="predicted"/>
<sequence>MFTSQLYTSVPIVIQTGLIHADRAIVSWYAITSDNANSTNANTNTNINANTNMEHLDLELELLAYDSHTFIPQARHVGKRLLVSVTPFRKGYYGPCFREVYQFQNIMTSLPYMPIVSPLRDEFTITATSESNEKVEEEREKRRRDRILRVVTYNVLADLYVSRDESITTAGSDNAGAKGASTSDVNAHTHDEPHRVYPHVKAIHLKKTRRIPMIVAELLAYDADIICLQEVDGGVYDTFYYPAMRALGYDGFYSNKASCQREGCAMFWREDMFEGEECLTFSIRDLFDGIDKDDEDMEMMTYDDTGVGGDDGTQKNLTESPCSWDSMDDIRHLLRNHKELRKVTMEKIGQVLQIAKLKFKHPNDDDGEHIENIVVANTHLFYHPKADHIRAMQAYVVCKKIDEVRRPKVRDDVGCATTSSNPHSQEDYDHCYPIIICGDLNSDPLSGASQLLFTRSVGPAHHDCWKYLNEYQWEMGNTDYLTKHQYIGNDVGATDLAYEEEKNCDARQDKANGDNDGINSNPNQSITPPSLTLPESFPNLVSGCKEMPKFTNYAVDFIDTLDYILASEPDEMGNHGLIPKRSARMPTADEVKQFIAMPNEFMPSDHVSIVCDFEWKRR</sequence>
<dbReference type="AlphaFoldDB" id="A0A7S3VBY8"/>
<dbReference type="Gene3D" id="3.60.10.10">
    <property type="entry name" value="Endonuclease/exonuclease/phosphatase"/>
    <property type="match status" value="1"/>
</dbReference>
<evidence type="ECO:0000259" key="2">
    <source>
        <dbReference type="Pfam" id="PF03372"/>
    </source>
</evidence>
<dbReference type="PANTHER" id="PTHR12121">
    <property type="entry name" value="CARBON CATABOLITE REPRESSOR PROTEIN 4"/>
    <property type="match status" value="1"/>
</dbReference>
<accession>A0A7S3VBY8</accession>
<dbReference type="Pfam" id="PF03372">
    <property type="entry name" value="Exo_endo_phos"/>
    <property type="match status" value="1"/>
</dbReference>
<evidence type="ECO:0000256" key="1">
    <source>
        <dbReference type="SAM" id="MobiDB-lite"/>
    </source>
</evidence>
<dbReference type="EMBL" id="HBIO01018976">
    <property type="protein sequence ID" value="CAE0469734.1"/>
    <property type="molecule type" value="Transcribed_RNA"/>
</dbReference>
<feature type="region of interest" description="Disordered" evidence="1">
    <location>
        <begin position="507"/>
        <end position="529"/>
    </location>
</feature>
<dbReference type="GO" id="GO:0000175">
    <property type="term" value="F:3'-5'-RNA exonuclease activity"/>
    <property type="evidence" value="ECO:0007669"/>
    <property type="project" value="TreeGrafter"/>
</dbReference>
<dbReference type="PANTHER" id="PTHR12121:SF37">
    <property type="entry name" value="2',5'-PHOSPHODIESTERASE 12"/>
    <property type="match status" value="1"/>
</dbReference>
<dbReference type="GO" id="GO:0000288">
    <property type="term" value="P:nuclear-transcribed mRNA catabolic process, deadenylation-dependent decay"/>
    <property type="evidence" value="ECO:0007669"/>
    <property type="project" value="TreeGrafter"/>
</dbReference>
<protein>
    <recommendedName>
        <fullName evidence="2">Endonuclease/exonuclease/phosphatase domain-containing protein</fullName>
    </recommendedName>
</protein>
<organism evidence="3">
    <name type="scientific">Chaetoceros debilis</name>
    <dbReference type="NCBI Taxonomy" id="122233"/>
    <lineage>
        <taxon>Eukaryota</taxon>
        <taxon>Sar</taxon>
        <taxon>Stramenopiles</taxon>
        <taxon>Ochrophyta</taxon>
        <taxon>Bacillariophyta</taxon>
        <taxon>Coscinodiscophyceae</taxon>
        <taxon>Chaetocerotophycidae</taxon>
        <taxon>Chaetocerotales</taxon>
        <taxon>Chaetocerotaceae</taxon>
        <taxon>Chaetoceros</taxon>
    </lineage>
</organism>
<dbReference type="GO" id="GO:0005739">
    <property type="term" value="C:mitochondrion"/>
    <property type="evidence" value="ECO:0007669"/>
    <property type="project" value="TreeGrafter"/>
</dbReference>
<name>A0A7S3VBY8_9STRA</name>
<dbReference type="InterPro" id="IPR005135">
    <property type="entry name" value="Endo/exonuclease/phosphatase"/>
</dbReference>
<feature type="domain" description="Endonuclease/exonuclease/phosphatase" evidence="2">
    <location>
        <begin position="214"/>
        <end position="279"/>
    </location>
</feature>
<dbReference type="InterPro" id="IPR036691">
    <property type="entry name" value="Endo/exonu/phosph_ase_sf"/>
</dbReference>